<evidence type="ECO:0000313" key="2">
    <source>
        <dbReference type="EMBL" id="RCI09406.1"/>
    </source>
</evidence>
<feature type="compositionally biased region" description="Basic residues" evidence="1">
    <location>
        <begin position="72"/>
        <end position="82"/>
    </location>
</feature>
<evidence type="ECO:0000313" key="3">
    <source>
        <dbReference type="Proteomes" id="UP000253664"/>
    </source>
</evidence>
<organism evidence="2 3">
    <name type="scientific">Ophiocordyceps polyrhachis-furcata BCC 54312</name>
    <dbReference type="NCBI Taxonomy" id="1330021"/>
    <lineage>
        <taxon>Eukaryota</taxon>
        <taxon>Fungi</taxon>
        <taxon>Dikarya</taxon>
        <taxon>Ascomycota</taxon>
        <taxon>Pezizomycotina</taxon>
        <taxon>Sordariomycetes</taxon>
        <taxon>Hypocreomycetidae</taxon>
        <taxon>Hypocreales</taxon>
        <taxon>Ophiocordycipitaceae</taxon>
        <taxon>Ophiocordyceps</taxon>
    </lineage>
</organism>
<reference evidence="2 3" key="1">
    <citation type="journal article" date="2015" name="BMC Genomics">
        <title>Insights from the genome of Ophiocordyceps polyrhachis-furcata to pathogenicity and host specificity in insect fungi.</title>
        <authorList>
            <person name="Wichadakul D."/>
            <person name="Kobmoo N."/>
            <person name="Ingsriswang S."/>
            <person name="Tangphatsornruang S."/>
            <person name="Chantasingh D."/>
            <person name="Luangsa-ard J.J."/>
            <person name="Eurwilaichitr L."/>
        </authorList>
    </citation>
    <scope>NUCLEOTIDE SEQUENCE [LARGE SCALE GENOMIC DNA]</scope>
    <source>
        <strain evidence="2 3">BCC 54312</strain>
    </source>
</reference>
<dbReference type="EMBL" id="LKCN02000015">
    <property type="protein sequence ID" value="RCI09406.1"/>
    <property type="molecule type" value="Genomic_DNA"/>
</dbReference>
<feature type="compositionally biased region" description="Polar residues" evidence="1">
    <location>
        <begin position="57"/>
        <end position="71"/>
    </location>
</feature>
<evidence type="ECO:0000256" key="1">
    <source>
        <dbReference type="SAM" id="MobiDB-lite"/>
    </source>
</evidence>
<feature type="compositionally biased region" description="Basic and acidic residues" evidence="1">
    <location>
        <begin position="1"/>
        <end position="11"/>
    </location>
</feature>
<gene>
    <name evidence="2" type="ORF">L249_3687</name>
</gene>
<comment type="caution">
    <text evidence="2">The sequence shown here is derived from an EMBL/GenBank/DDBJ whole genome shotgun (WGS) entry which is preliminary data.</text>
</comment>
<feature type="region of interest" description="Disordered" evidence="1">
    <location>
        <begin position="1"/>
        <end position="95"/>
    </location>
</feature>
<dbReference type="AlphaFoldDB" id="A0A367L4P6"/>
<feature type="compositionally biased region" description="Basic and acidic residues" evidence="1">
    <location>
        <begin position="36"/>
        <end position="51"/>
    </location>
</feature>
<feature type="region of interest" description="Disordered" evidence="1">
    <location>
        <begin position="130"/>
        <end position="156"/>
    </location>
</feature>
<protein>
    <submittedName>
        <fullName evidence="2">Uncharacterized protein</fullName>
    </submittedName>
</protein>
<accession>A0A367L4P6</accession>
<name>A0A367L4P6_9HYPO</name>
<proteinExistence type="predicted"/>
<keyword evidence="3" id="KW-1185">Reference proteome</keyword>
<feature type="compositionally biased region" description="Polar residues" evidence="1">
    <location>
        <begin position="141"/>
        <end position="154"/>
    </location>
</feature>
<sequence>MLVRRDVEEKKEKKKRRSVVSTASTDRRKERKERRRREGESTMMRDDDGRQRRSSSVLHSDTTTERSYNQRVSKKKKKKKKNLTKEREGQQAKDDFVLLVRDRERERELIGGLRVGFLCDLQRRLRRGEQGASSVYAVKMQSGSPHPSDNSPRVSNEMVMKGGATCLWGVSSEKSP</sequence>
<dbReference type="Proteomes" id="UP000253664">
    <property type="component" value="Unassembled WGS sequence"/>
</dbReference>
<feature type="compositionally biased region" description="Basic and acidic residues" evidence="1">
    <location>
        <begin position="83"/>
        <end position="95"/>
    </location>
</feature>